<dbReference type="SMART" id="SM00443">
    <property type="entry name" value="G_patch"/>
    <property type="match status" value="1"/>
</dbReference>
<evidence type="ECO:0000259" key="2">
    <source>
        <dbReference type="PROSITE" id="PS50174"/>
    </source>
</evidence>
<name>A0A3B6MZE3_WHEAT</name>
<dbReference type="Gramene" id="TraesJUL5D03G03224850.1">
    <property type="protein sequence ID" value="TraesJUL5D03G03224850.1.CDS1"/>
    <property type="gene ID" value="TraesJUL5D03G03224850"/>
</dbReference>
<dbReference type="GO" id="GO:0000390">
    <property type="term" value="P:spliceosomal complex disassembly"/>
    <property type="evidence" value="ECO:0000318"/>
    <property type="project" value="GO_Central"/>
</dbReference>
<dbReference type="Gramene" id="TraesMAC5D03G03198540.1">
    <property type="protein sequence ID" value="TraesMAC5D03G03198540.1.CDS1"/>
    <property type="gene ID" value="TraesMAC5D03G03198540"/>
</dbReference>
<dbReference type="Gramene" id="TraesCS5D03G0993900.1">
    <property type="protein sequence ID" value="TraesCS5D03G0993900.1.CDS1"/>
    <property type="gene ID" value="TraesCS5D03G0993900"/>
</dbReference>
<gene>
    <name evidence="3" type="primary">LOC123125789</name>
</gene>
<dbReference type="Gramene" id="TraesJAG5D03G03197070.1">
    <property type="protein sequence ID" value="TraesJAG5D03G03197070.1.CDS1"/>
    <property type="gene ID" value="TraesJAG5D03G03197070"/>
</dbReference>
<evidence type="ECO:0000256" key="1">
    <source>
        <dbReference type="ARBA" id="ARBA00010900"/>
    </source>
</evidence>
<dbReference type="GO" id="GO:0071008">
    <property type="term" value="C:U2-type post-mRNA release spliceosomal complex"/>
    <property type="evidence" value="ECO:0000318"/>
    <property type="project" value="GO_Central"/>
</dbReference>
<dbReference type="Pfam" id="PF01585">
    <property type="entry name" value="G-patch"/>
    <property type="match status" value="1"/>
</dbReference>
<dbReference type="InterPro" id="IPR022783">
    <property type="entry name" value="GCFC_dom"/>
</dbReference>
<dbReference type="OMA" id="CAGWRNE"/>
<accession>A0A3B6MZE3</accession>
<protein>
    <recommendedName>
        <fullName evidence="2">G-patch domain-containing protein</fullName>
    </recommendedName>
</protein>
<dbReference type="Gramene" id="TraesWEE_scaffold_066209_01G000400.1">
    <property type="protein sequence ID" value="TraesWEE_scaffold_066209_01G000400.1"/>
    <property type="gene ID" value="TraesWEE_scaffold_066209_01G000400"/>
</dbReference>
<organism evidence="3">
    <name type="scientific">Triticum aestivum</name>
    <name type="common">Wheat</name>
    <dbReference type="NCBI Taxonomy" id="4565"/>
    <lineage>
        <taxon>Eukaryota</taxon>
        <taxon>Viridiplantae</taxon>
        <taxon>Streptophyta</taxon>
        <taxon>Embryophyta</taxon>
        <taxon>Tracheophyta</taxon>
        <taxon>Spermatophyta</taxon>
        <taxon>Magnoliopsida</taxon>
        <taxon>Liliopsida</taxon>
        <taxon>Poales</taxon>
        <taxon>Poaceae</taxon>
        <taxon>BOP clade</taxon>
        <taxon>Pooideae</taxon>
        <taxon>Triticodae</taxon>
        <taxon>Triticeae</taxon>
        <taxon>Triticinae</taxon>
        <taxon>Triticum</taxon>
    </lineage>
</organism>
<dbReference type="GeneID" id="123125789"/>
<dbReference type="Gramene" id="TraesARI5D03G03153430.1">
    <property type="protein sequence ID" value="TraesARI5D03G03153430.1.CDS1"/>
    <property type="gene ID" value="TraesARI5D03G03153430"/>
</dbReference>
<dbReference type="InterPro" id="IPR045211">
    <property type="entry name" value="TFP11/STIP/Ntr1"/>
</dbReference>
<dbReference type="Gramene" id="TraesPARA_EIv1.0_1864960.1">
    <property type="protein sequence ID" value="TraesPARA_EIv1.0_1864960.1.CDS1"/>
    <property type="gene ID" value="TraesPARA_EIv1.0_1864960"/>
</dbReference>
<dbReference type="PROSITE" id="PS50174">
    <property type="entry name" value="G_PATCH"/>
    <property type="match status" value="1"/>
</dbReference>
<dbReference type="Gramene" id="TraesSTA5D03G03190770.1">
    <property type="protein sequence ID" value="TraesSTA5D03G03190770.1.CDS1"/>
    <property type="gene ID" value="TraesSTA5D03G03190770"/>
</dbReference>
<sequence>MAMATLEAKAAYPSNMPGSLALTTEAVARMMRQWNYREGSGLGAQRQGIIAHVEPVVLPRPNAGIGHDDTPHDNGLQNTPPVAEDEWSRRWRNLSRALSLERECFDKTITLLHSLELQGDGSPETAGTLAAVVESAKVFDRERTPGTWKASLPPATIRYLVEEVITPRMAADAREWEPVWDPNCQHWLRPWTPLVGHLPDSLYDTVASKVIAHADHHGIVSSLKKYLHPMQWDAFAGRHILPRLARQLRELRITPPKQMDCSFSTVMGWAPLVHAQDMVTILEAEFFDRWEEALLHWLRSTRPSLGEAVAWCAGWRNEFTPELLADERVRARLEAGAGMVDRETQGLNSLVGYRVY</sequence>
<dbReference type="Gramene" id="TraesNOR5D03G03229190.1">
    <property type="protein sequence ID" value="TraesNOR5D03G03229190.1.CDS1"/>
    <property type="gene ID" value="TraesNOR5D03G03229190"/>
</dbReference>
<dbReference type="Gramene" id="TraesCAD_scaffold_087543_01G000400.1">
    <property type="protein sequence ID" value="TraesCAD_scaffold_087543_01G000400.1"/>
    <property type="gene ID" value="TraesCAD_scaffold_087543_01G000400"/>
</dbReference>
<proteinExistence type="inferred from homology"/>
<reference evidence="3" key="1">
    <citation type="submission" date="2018-08" db="EMBL/GenBank/DDBJ databases">
        <authorList>
            <person name="Rossello M."/>
        </authorList>
    </citation>
    <scope>NUCLEOTIDE SEQUENCE [LARGE SCALE GENOMIC DNA]</scope>
    <source>
        <strain evidence="3">cv. Chinese Spring</strain>
    </source>
</reference>
<dbReference type="Proteomes" id="UP000019116">
    <property type="component" value="Chromosome 5D"/>
</dbReference>
<keyword evidence="4" id="KW-1185">Reference proteome</keyword>
<dbReference type="EnsemblPlants" id="TraesCS5D02G453100.1">
    <property type="protein sequence ID" value="TraesCS5D02G453100.1.cds1"/>
    <property type="gene ID" value="TraesCS5D02G453100"/>
</dbReference>
<dbReference type="InterPro" id="IPR000467">
    <property type="entry name" value="G_patch_dom"/>
</dbReference>
<dbReference type="Pfam" id="PF07842">
    <property type="entry name" value="GCFC"/>
    <property type="match status" value="1"/>
</dbReference>
<dbReference type="Gramene" id="TraesLAC5D03G03155550.1">
    <property type="protein sequence ID" value="TraesLAC5D03G03155550.1.CDS1"/>
    <property type="gene ID" value="TraesLAC5D03G03155550"/>
</dbReference>
<dbReference type="RefSeq" id="XP_044402180.1">
    <property type="nucleotide sequence ID" value="XM_044546245.1"/>
</dbReference>
<reference evidence="3" key="2">
    <citation type="submission" date="2018-10" db="UniProtKB">
        <authorList>
            <consortium name="EnsemblPlants"/>
        </authorList>
    </citation>
    <scope>IDENTIFICATION</scope>
</reference>
<comment type="similarity">
    <text evidence="1">Belongs to the TFP11/STIP family.</text>
</comment>
<dbReference type="PANTHER" id="PTHR23329">
    <property type="entry name" value="TUFTELIN-INTERACTING PROTEIN 11-RELATED"/>
    <property type="match status" value="1"/>
</dbReference>
<dbReference type="Gramene" id="TraesSYM5D03G03140600.1">
    <property type="protein sequence ID" value="TraesSYM5D03G03140600.1.CDS1"/>
    <property type="gene ID" value="TraesSYM5D03G03140600"/>
</dbReference>
<feature type="domain" description="G-patch" evidence="2">
    <location>
        <begin position="23"/>
        <end position="70"/>
    </location>
</feature>
<evidence type="ECO:0000313" key="4">
    <source>
        <dbReference type="Proteomes" id="UP000019116"/>
    </source>
</evidence>
<evidence type="ECO:0000313" key="3">
    <source>
        <dbReference type="EnsemblPlants" id="TraesCS5D02G453100.1.cds1"/>
    </source>
</evidence>
<dbReference type="AlphaFoldDB" id="A0A3B6MZE3"/>
<dbReference type="PANTHER" id="PTHR23329:SF16">
    <property type="entry name" value="G-PATCH DOMAIN-CONTAINING PROTEIN"/>
    <property type="match status" value="1"/>
</dbReference>
<dbReference type="Gramene" id="TraesRN5D0101042300.1">
    <property type="protein sequence ID" value="TraesRN5D0101042300.1"/>
    <property type="gene ID" value="TraesRN5D0101042300"/>
</dbReference>
<dbReference type="Gramene" id="TraesCLE_scaffold_113218_01G000100.1">
    <property type="protein sequence ID" value="TraesCLE_scaffold_113218_01G000100.1"/>
    <property type="gene ID" value="TraesCLE_scaffold_113218_01G000100"/>
</dbReference>
<dbReference type="Gramene" id="TraesROB_scaffold_093751_01G000100.1">
    <property type="protein sequence ID" value="TraesROB_scaffold_093751_01G000100.1"/>
    <property type="gene ID" value="TraesROB_scaffold_093751_01G000100"/>
</dbReference>
<dbReference type="GO" id="GO:0003676">
    <property type="term" value="F:nucleic acid binding"/>
    <property type="evidence" value="ECO:0007669"/>
    <property type="project" value="InterPro"/>
</dbReference>
<dbReference type="Gramene" id="TraesLDM5D03G03204640.1">
    <property type="protein sequence ID" value="TraesLDM5D03G03204640.1.CDS1"/>
    <property type="gene ID" value="TraesLDM5D03G03204640"/>
</dbReference>
<dbReference type="OrthoDB" id="4822at2759"/>
<dbReference type="STRING" id="4565.A0A3B6MZE3"/>
<dbReference type="Gramene" id="TraesCS5D02G453100.1">
    <property type="protein sequence ID" value="TraesCS5D02G453100.1.cds1"/>
    <property type="gene ID" value="TraesCS5D02G453100"/>
</dbReference>